<dbReference type="InterPro" id="IPR001048">
    <property type="entry name" value="Asp/Glu/Uridylate_kinase"/>
</dbReference>
<dbReference type="SUPFAM" id="SSF88697">
    <property type="entry name" value="PUA domain-like"/>
    <property type="match status" value="1"/>
</dbReference>
<keyword evidence="3" id="KW-0641">Proline biosynthesis</keyword>
<dbReference type="NCBIfam" id="TIGR01027">
    <property type="entry name" value="proB"/>
    <property type="match status" value="1"/>
</dbReference>
<dbReference type="SUPFAM" id="SSF53633">
    <property type="entry name" value="Carbamate kinase-like"/>
    <property type="match status" value="1"/>
</dbReference>
<dbReference type="InterPro" id="IPR002478">
    <property type="entry name" value="PUA"/>
</dbReference>
<dbReference type="EMBL" id="SGXA01000002">
    <property type="protein sequence ID" value="RZS72694.1"/>
    <property type="molecule type" value="Genomic_DNA"/>
</dbReference>
<dbReference type="PROSITE" id="PS50890">
    <property type="entry name" value="PUA"/>
    <property type="match status" value="1"/>
</dbReference>
<dbReference type="GO" id="GO:0005524">
    <property type="term" value="F:ATP binding"/>
    <property type="evidence" value="ECO:0007669"/>
    <property type="project" value="UniProtKB-KW"/>
</dbReference>
<dbReference type="GO" id="GO:0008652">
    <property type="term" value="P:amino acid biosynthetic process"/>
    <property type="evidence" value="ECO:0007669"/>
    <property type="project" value="UniProtKB-KW"/>
</dbReference>
<dbReference type="PANTHER" id="PTHR43654:SF1">
    <property type="entry name" value="ISOPENTENYL PHOSPHATE KINASE"/>
    <property type="match status" value="1"/>
</dbReference>
<dbReference type="CDD" id="cd21157">
    <property type="entry name" value="PUA_G5K"/>
    <property type="match status" value="1"/>
</dbReference>
<gene>
    <name evidence="9" type="ORF">EV199_4617</name>
</gene>
<dbReference type="Pfam" id="PF01472">
    <property type="entry name" value="PUA"/>
    <property type="match status" value="1"/>
</dbReference>
<reference evidence="9 10" key="1">
    <citation type="submission" date="2019-02" db="EMBL/GenBank/DDBJ databases">
        <title>Genomic Encyclopedia of Type Strains, Phase IV (KMG-IV): sequencing the most valuable type-strain genomes for metagenomic binning, comparative biology and taxonomic classification.</title>
        <authorList>
            <person name="Goeker M."/>
        </authorList>
    </citation>
    <scope>NUCLEOTIDE SEQUENCE [LARGE SCALE GENOMIC DNA]</scope>
    <source>
        <strain evidence="9 10">DSM 18116</strain>
    </source>
</reference>
<name>A0A4Q7MX98_9BACT</name>
<evidence type="ECO:0000256" key="5">
    <source>
        <dbReference type="ARBA" id="ARBA00022741"/>
    </source>
</evidence>
<dbReference type="Proteomes" id="UP000293874">
    <property type="component" value="Unassembled WGS sequence"/>
</dbReference>
<dbReference type="InterPro" id="IPR015947">
    <property type="entry name" value="PUA-like_sf"/>
</dbReference>
<dbReference type="PRINTS" id="PR00474">
    <property type="entry name" value="GLU5KINASE"/>
</dbReference>
<dbReference type="PANTHER" id="PTHR43654">
    <property type="entry name" value="GLUTAMATE 5-KINASE"/>
    <property type="match status" value="1"/>
</dbReference>
<accession>A0A4Q7MX98</accession>
<evidence type="ECO:0000256" key="7">
    <source>
        <dbReference type="ARBA" id="ARBA00022840"/>
    </source>
</evidence>
<dbReference type="InterPro" id="IPR036393">
    <property type="entry name" value="AceGlu_kinase-like_sf"/>
</dbReference>
<dbReference type="AlphaFoldDB" id="A0A4Q7MX98"/>
<dbReference type="GO" id="GO:0005829">
    <property type="term" value="C:cytosol"/>
    <property type="evidence" value="ECO:0007669"/>
    <property type="project" value="TreeGrafter"/>
</dbReference>
<evidence type="ECO:0000256" key="1">
    <source>
        <dbReference type="ARBA" id="ARBA00022490"/>
    </source>
</evidence>
<keyword evidence="4" id="KW-0808">Transferase</keyword>
<keyword evidence="5" id="KW-0547">Nucleotide-binding</keyword>
<dbReference type="FunFam" id="3.40.1160.10:FF:000006">
    <property type="entry name" value="Glutamate 5-kinase"/>
    <property type="match status" value="1"/>
</dbReference>
<keyword evidence="1" id="KW-0963">Cytoplasm</keyword>
<dbReference type="InterPro" id="IPR005715">
    <property type="entry name" value="Glu_5kinase/COase_Synthase"/>
</dbReference>
<evidence type="ECO:0000313" key="9">
    <source>
        <dbReference type="EMBL" id="RZS72694.1"/>
    </source>
</evidence>
<dbReference type="PIRSF" id="PIRSF000729">
    <property type="entry name" value="GK"/>
    <property type="match status" value="1"/>
</dbReference>
<feature type="domain" description="PUA" evidence="8">
    <location>
        <begin position="291"/>
        <end position="367"/>
    </location>
</feature>
<dbReference type="InterPro" id="IPR036974">
    <property type="entry name" value="PUA_sf"/>
</dbReference>
<keyword evidence="7" id="KW-0067">ATP-binding</keyword>
<keyword evidence="2" id="KW-0028">Amino-acid biosynthesis</keyword>
<dbReference type="GO" id="GO:0003723">
    <property type="term" value="F:RNA binding"/>
    <property type="evidence" value="ECO:0007669"/>
    <property type="project" value="InterPro"/>
</dbReference>
<keyword evidence="10" id="KW-1185">Reference proteome</keyword>
<dbReference type="Gene3D" id="2.30.130.10">
    <property type="entry name" value="PUA domain"/>
    <property type="match status" value="1"/>
</dbReference>
<keyword evidence="6 9" id="KW-0418">Kinase</keyword>
<evidence type="ECO:0000313" key="10">
    <source>
        <dbReference type="Proteomes" id="UP000293874"/>
    </source>
</evidence>
<evidence type="ECO:0000256" key="4">
    <source>
        <dbReference type="ARBA" id="ARBA00022679"/>
    </source>
</evidence>
<dbReference type="Pfam" id="PF00696">
    <property type="entry name" value="AA_kinase"/>
    <property type="match status" value="1"/>
</dbReference>
<organism evidence="9 10">
    <name type="scientific">Pseudobacter ginsenosidimutans</name>
    <dbReference type="NCBI Taxonomy" id="661488"/>
    <lineage>
        <taxon>Bacteria</taxon>
        <taxon>Pseudomonadati</taxon>
        <taxon>Bacteroidota</taxon>
        <taxon>Chitinophagia</taxon>
        <taxon>Chitinophagales</taxon>
        <taxon>Chitinophagaceae</taxon>
        <taxon>Pseudobacter</taxon>
    </lineage>
</organism>
<sequence length="369" mass="39967">MVFHRILDYKRGLDFYPDPFFILTNMQRPVLVIKLGTAVITDNKGVISQAIIRKVAAEIALLSKRFRIVLVSSGAVGSGKSFIKQYKGTLTERKAAAAIGNPILIRLYQKHFSAYDIPVAQALCERVHFSRRAQFLQLKETFDAFWENNIIPIVNENDLISNVELKFSDNDELATLMAIGFDAAALIICTSVGGFMNDKKEIIPLVGNVDRNILGYVTTDKSSLGLGGMTSKLTFTRLANSLGIKVIITGLKGSSPFSAALAGEQGTTFLPQESNLKARQKWLASGSITIGSILVDKGAAKALQQRRSLLTVGIAQVQGKFVQGEVVQLMDDEGVILGVAKVKLGAAAIKESLKAKNVVAAHADDIVVF</sequence>
<evidence type="ECO:0000256" key="2">
    <source>
        <dbReference type="ARBA" id="ARBA00022605"/>
    </source>
</evidence>
<dbReference type="Gene3D" id="3.40.1160.10">
    <property type="entry name" value="Acetylglutamate kinase-like"/>
    <property type="match status" value="1"/>
</dbReference>
<dbReference type="SMART" id="SM00359">
    <property type="entry name" value="PUA"/>
    <property type="match status" value="1"/>
</dbReference>
<dbReference type="InterPro" id="IPR001057">
    <property type="entry name" value="Glu/AcGlu_kinase"/>
</dbReference>
<proteinExistence type="predicted"/>
<evidence type="ECO:0000259" key="8">
    <source>
        <dbReference type="SMART" id="SM00359"/>
    </source>
</evidence>
<evidence type="ECO:0000256" key="6">
    <source>
        <dbReference type="ARBA" id="ARBA00022777"/>
    </source>
</evidence>
<dbReference type="GO" id="GO:0004349">
    <property type="term" value="F:glutamate 5-kinase activity"/>
    <property type="evidence" value="ECO:0007669"/>
    <property type="project" value="InterPro"/>
</dbReference>
<protein>
    <submittedName>
        <fullName evidence="9">Glutamate 5-kinase</fullName>
    </submittedName>
</protein>
<dbReference type="InterPro" id="IPR011529">
    <property type="entry name" value="Glu_5kinase"/>
</dbReference>
<evidence type="ECO:0000256" key="3">
    <source>
        <dbReference type="ARBA" id="ARBA00022650"/>
    </source>
</evidence>
<comment type="caution">
    <text evidence="9">The sequence shown here is derived from an EMBL/GenBank/DDBJ whole genome shotgun (WGS) entry which is preliminary data.</text>
</comment>